<dbReference type="AlphaFoldDB" id="A0A8H5ZSR8"/>
<evidence type="ECO:0000313" key="3">
    <source>
        <dbReference type="Proteomes" id="UP000624244"/>
    </source>
</evidence>
<gene>
    <name evidence="2" type="ORF">GGP41_007305</name>
</gene>
<name>A0A8H5ZSR8_COCSA</name>
<dbReference type="Proteomes" id="UP000624244">
    <property type="component" value="Unassembled WGS sequence"/>
</dbReference>
<evidence type="ECO:0000313" key="2">
    <source>
        <dbReference type="EMBL" id="KAF5854530.1"/>
    </source>
</evidence>
<dbReference type="EMBL" id="WNKQ01000001">
    <property type="protein sequence ID" value="KAF5854530.1"/>
    <property type="molecule type" value="Genomic_DNA"/>
</dbReference>
<protein>
    <submittedName>
        <fullName evidence="2">Uncharacterized protein</fullName>
    </submittedName>
</protein>
<proteinExistence type="predicted"/>
<feature type="chain" id="PRO_5034410204" evidence="1">
    <location>
        <begin position="20"/>
        <end position="221"/>
    </location>
</feature>
<organism evidence="2 3">
    <name type="scientific">Cochliobolus sativus</name>
    <name type="common">Common root rot and spot blotch fungus</name>
    <name type="synonym">Bipolaris sorokiniana</name>
    <dbReference type="NCBI Taxonomy" id="45130"/>
    <lineage>
        <taxon>Eukaryota</taxon>
        <taxon>Fungi</taxon>
        <taxon>Dikarya</taxon>
        <taxon>Ascomycota</taxon>
        <taxon>Pezizomycotina</taxon>
        <taxon>Dothideomycetes</taxon>
        <taxon>Pleosporomycetidae</taxon>
        <taxon>Pleosporales</taxon>
        <taxon>Pleosporineae</taxon>
        <taxon>Pleosporaceae</taxon>
        <taxon>Bipolaris</taxon>
    </lineage>
</organism>
<accession>A0A8H5ZSR8</accession>
<sequence>MRYLSIGVASLLASSIAFGLSPQEVLDKSSPQILHETSIDPCTLVDSPKANASVQLGSWLECAVNGTETLWLKHRTTISKTLILGFYPFPANKNWPEGHATSFSKDIRFTFNDTHYDFEGSRRLYNTFNATLGVAFAPFKHGFINTLGIPNANGDKGGFVYMIGWAGGFQTRIQRDVYFTNAAFAVVKEVEGERKIVEFRESSNIPNTAILPPPVEWTCEF</sequence>
<feature type="signal peptide" evidence="1">
    <location>
        <begin position="1"/>
        <end position="19"/>
    </location>
</feature>
<reference evidence="2" key="1">
    <citation type="submission" date="2019-11" db="EMBL/GenBank/DDBJ databases">
        <title>Bipolaris sorokiniana Genome sequencing.</title>
        <authorList>
            <person name="Wang H."/>
        </authorList>
    </citation>
    <scope>NUCLEOTIDE SEQUENCE</scope>
</reference>
<keyword evidence="1" id="KW-0732">Signal</keyword>
<comment type="caution">
    <text evidence="2">The sequence shown here is derived from an EMBL/GenBank/DDBJ whole genome shotgun (WGS) entry which is preliminary data.</text>
</comment>
<evidence type="ECO:0000256" key="1">
    <source>
        <dbReference type="SAM" id="SignalP"/>
    </source>
</evidence>